<accession>A0ABX5YHP5</accession>
<organism evidence="1 2">
    <name type="scientific">Gimesia maris</name>
    <dbReference type="NCBI Taxonomy" id="122"/>
    <lineage>
        <taxon>Bacteria</taxon>
        <taxon>Pseudomonadati</taxon>
        <taxon>Planctomycetota</taxon>
        <taxon>Planctomycetia</taxon>
        <taxon>Planctomycetales</taxon>
        <taxon>Planctomycetaceae</taxon>
        <taxon>Gimesia</taxon>
    </lineage>
</organism>
<dbReference type="Proteomes" id="UP000322887">
    <property type="component" value="Chromosome"/>
</dbReference>
<proteinExistence type="predicted"/>
<evidence type="ECO:0000313" key="2">
    <source>
        <dbReference type="Proteomes" id="UP000322887"/>
    </source>
</evidence>
<dbReference type="RefSeq" id="WP_002646509.1">
    <property type="nucleotide sequence ID" value="NZ_CP042910.1"/>
</dbReference>
<keyword evidence="2" id="KW-1185">Reference proteome</keyword>
<evidence type="ECO:0008006" key="3">
    <source>
        <dbReference type="Google" id="ProtNLM"/>
    </source>
</evidence>
<dbReference type="GeneID" id="98645598"/>
<protein>
    <recommendedName>
        <fullName evidence="3">DUF695 domain-containing protein</fullName>
    </recommendedName>
</protein>
<reference evidence="1 2" key="1">
    <citation type="submission" date="2019-08" db="EMBL/GenBank/DDBJ databases">
        <title>Deep-cultivation of Planctomycetes and their phenomic and genomic characterization uncovers novel biology.</title>
        <authorList>
            <person name="Wiegand S."/>
            <person name="Jogler M."/>
            <person name="Boedeker C."/>
            <person name="Pinto D."/>
            <person name="Vollmers J."/>
            <person name="Rivas-Marin E."/>
            <person name="Kohn T."/>
            <person name="Peeters S.H."/>
            <person name="Heuer A."/>
            <person name="Rast P."/>
            <person name="Oberbeckmann S."/>
            <person name="Bunk B."/>
            <person name="Jeske O."/>
            <person name="Meyerdierks A."/>
            <person name="Storesund J.E."/>
            <person name="Kallscheuer N."/>
            <person name="Luecker S."/>
            <person name="Lage O.M."/>
            <person name="Pohl T."/>
            <person name="Merkel B.J."/>
            <person name="Hornburger P."/>
            <person name="Mueller R.-W."/>
            <person name="Bruemmer F."/>
            <person name="Labrenz M."/>
            <person name="Spormann A.M."/>
            <person name="Op den Camp H."/>
            <person name="Overmann J."/>
            <person name="Amann R."/>
            <person name="Jetten M.S.M."/>
            <person name="Mascher T."/>
            <person name="Medema M.H."/>
            <person name="Devos D.P."/>
            <person name="Kaster A.-K."/>
            <person name="Ovreas L."/>
            <person name="Rohde M."/>
            <person name="Galperin M.Y."/>
            <person name="Jogler C."/>
        </authorList>
    </citation>
    <scope>NUCLEOTIDE SEQUENCE [LARGE SCALE GENOMIC DNA]</scope>
    <source>
        <strain evidence="1 2">DSM 8797</strain>
    </source>
</reference>
<name>A0ABX5YHP5_9PLAN</name>
<gene>
    <name evidence="1" type="ORF">GmarT_09410</name>
</gene>
<dbReference type="EMBL" id="CP042910">
    <property type="protein sequence ID" value="QEG15103.1"/>
    <property type="molecule type" value="Genomic_DNA"/>
</dbReference>
<evidence type="ECO:0000313" key="1">
    <source>
        <dbReference type="EMBL" id="QEG15103.1"/>
    </source>
</evidence>
<sequence>MNPSVSPSQFHKALAQDLFPQPPTLEEAFCLMLLLHACPLRLNEHAQVVGQVQGFTEITSRHAAKVAASLFPEGEGSHAAYWYWRCWNEDKSIYELIENPPDQLILVLKQIRQKIDSHPWVDQLVDEDWDLLSKLE</sequence>